<gene>
    <name evidence="1" type="ORF">g.31535</name>
</gene>
<dbReference type="PANTHER" id="PTHR11362">
    <property type="entry name" value="PHOSPHATIDYLETHANOLAMINE-BINDING PROTEIN"/>
    <property type="match status" value="1"/>
</dbReference>
<dbReference type="Pfam" id="PF01161">
    <property type="entry name" value="PBP"/>
    <property type="match status" value="1"/>
</dbReference>
<dbReference type="InterPro" id="IPR036610">
    <property type="entry name" value="PEBP-like_sf"/>
</dbReference>
<evidence type="ECO:0008006" key="2">
    <source>
        <dbReference type="Google" id="ProtNLM"/>
    </source>
</evidence>
<reference evidence="1" key="1">
    <citation type="submission" date="2015-11" db="EMBL/GenBank/DDBJ databases">
        <title>De novo transcriptome assembly of four potential Pierce s Disease insect vectors from Arizona vineyards.</title>
        <authorList>
            <person name="Tassone E.E."/>
        </authorList>
    </citation>
    <scope>NUCLEOTIDE SEQUENCE</scope>
</reference>
<dbReference type="SUPFAM" id="SSF49777">
    <property type="entry name" value="PEBP-like"/>
    <property type="match status" value="1"/>
</dbReference>
<evidence type="ECO:0000313" key="1">
    <source>
        <dbReference type="EMBL" id="JAS46570.1"/>
    </source>
</evidence>
<accession>A0A1B6F8R8</accession>
<dbReference type="Gene3D" id="3.90.280.10">
    <property type="entry name" value="PEBP-like"/>
    <property type="match status" value="1"/>
</dbReference>
<dbReference type="PANTHER" id="PTHR11362:SF82">
    <property type="entry name" value="PHOSPHATIDYLETHANOLAMINE-BINDING PROTEIN 4"/>
    <property type="match status" value="1"/>
</dbReference>
<sequence>MDKLELVPDVIDTLPGEIIQVTYEGKYKVDEGKELTPTQVKNVPEVKFPADPQQWYTLLMTDPDAPTRADPKLREVQHWLVTNIPGSDVTAGETIHEYIGSGPPQGTGLHRYIFLVYKQPGKLTFDEPRVTNRSRANRLNFSTRNFVAKYKLEGPIAANVYQAQFDDYVPILHQQLSG</sequence>
<dbReference type="CDD" id="cd00866">
    <property type="entry name" value="PEBP_euk"/>
    <property type="match status" value="1"/>
</dbReference>
<dbReference type="AlphaFoldDB" id="A0A1B6F8R8"/>
<dbReference type="InterPro" id="IPR035810">
    <property type="entry name" value="PEBP_euk"/>
</dbReference>
<proteinExistence type="predicted"/>
<name>A0A1B6F8R8_9HEMI</name>
<protein>
    <recommendedName>
        <fullName evidence="2">Phosphatidylethanolamine-binding protein</fullName>
    </recommendedName>
</protein>
<dbReference type="InterPro" id="IPR008914">
    <property type="entry name" value="PEBP"/>
</dbReference>
<organism evidence="1">
    <name type="scientific">Cuerna arida</name>
    <dbReference type="NCBI Taxonomy" id="1464854"/>
    <lineage>
        <taxon>Eukaryota</taxon>
        <taxon>Metazoa</taxon>
        <taxon>Ecdysozoa</taxon>
        <taxon>Arthropoda</taxon>
        <taxon>Hexapoda</taxon>
        <taxon>Insecta</taxon>
        <taxon>Pterygota</taxon>
        <taxon>Neoptera</taxon>
        <taxon>Paraneoptera</taxon>
        <taxon>Hemiptera</taxon>
        <taxon>Auchenorrhyncha</taxon>
        <taxon>Membracoidea</taxon>
        <taxon>Cicadellidae</taxon>
        <taxon>Cicadellinae</taxon>
        <taxon>Proconiini</taxon>
        <taxon>Cuerna</taxon>
    </lineage>
</organism>
<dbReference type="EMBL" id="GECZ01023199">
    <property type="protein sequence ID" value="JAS46570.1"/>
    <property type="molecule type" value="Transcribed_RNA"/>
</dbReference>